<evidence type="ECO:0000256" key="1">
    <source>
        <dbReference type="SAM" id="SignalP"/>
    </source>
</evidence>
<keyword evidence="1" id="KW-0732">Signal</keyword>
<accession>A0A0P0DMI4</accession>
<name>A0A0P0DMI4_9ARAC</name>
<dbReference type="AlphaFoldDB" id="A0A0P0DMI4"/>
<protein>
    <submittedName>
        <fullName evidence="2">SAM domain-containing protein</fullName>
    </submittedName>
</protein>
<sequence length="245" mass="26756">MMKFSLCVLTIGVLLGGAAADFLCILQQLVIVTPDHFFTDPAAACRDVDTKFDRVRKDLKKCTRHEIDMSLLETLHKEFCDPTSNYRQKFNREERCLVGNIPNIRSCLENMSVSPGAILGGTMTDMCRSLSDDTSNCLIEKVGRPCGARGLEVYQRITTASAPFFTGICLEAAGVHAPDSGTDKEAEDEVHETEEGFVEVGVAEAAVAEGVGSDAECDHHYHASAVVNFAYSWCIVLGVLLAWGW</sequence>
<evidence type="ECO:0000313" key="2">
    <source>
        <dbReference type="EMBL" id="ALJ10935.1"/>
    </source>
</evidence>
<feature type="signal peptide" evidence="1">
    <location>
        <begin position="1"/>
        <end position="20"/>
    </location>
</feature>
<feature type="chain" id="PRO_5006043959" evidence="1">
    <location>
        <begin position="21"/>
        <end position="245"/>
    </location>
</feature>
<reference evidence="2" key="2">
    <citation type="submission" date="2015-02" db="EMBL/GenBank/DDBJ databases">
        <authorList>
            <person name="Chooi Y.-H."/>
        </authorList>
    </citation>
    <scope>NUCLEOTIDE SEQUENCE</scope>
</reference>
<organism evidence="2">
    <name type="scientific">Dolomedes sulfureus</name>
    <dbReference type="NCBI Taxonomy" id="492288"/>
    <lineage>
        <taxon>Eukaryota</taxon>
        <taxon>Metazoa</taxon>
        <taxon>Ecdysozoa</taxon>
        <taxon>Arthropoda</taxon>
        <taxon>Chelicerata</taxon>
        <taxon>Arachnida</taxon>
        <taxon>Araneae</taxon>
        <taxon>Araneomorphae</taxon>
        <taxon>Entelegynae</taxon>
        <taxon>Lycosoidea</taxon>
        <taxon>Pisauridae</taxon>
        <taxon>Dolomedes</taxon>
    </lineage>
</organism>
<reference evidence="2" key="1">
    <citation type="journal article" date="2015" name="PLoS ONE">
        <title>A Comparative Analysis of the Venom Gland Transcriptomes of the Fishing Spiders Dolomedes mizhoanus and Dolomedes sulfurous.</title>
        <authorList>
            <person name="Xu X."/>
            <person name="Wang H."/>
            <person name="Zhang F."/>
            <person name="Hu Z."/>
            <person name="Liang S."/>
            <person name="Liu Z."/>
        </authorList>
    </citation>
    <scope>NUCLEOTIDE SEQUENCE</scope>
</reference>
<dbReference type="EMBL" id="KP777793">
    <property type="protein sequence ID" value="ALJ10935.1"/>
    <property type="molecule type" value="mRNA"/>
</dbReference>
<proteinExistence type="evidence at transcript level"/>